<keyword evidence="1 3" id="KW-0378">Hydrolase</keyword>
<dbReference type="PANTHER" id="PTHR43540:SF6">
    <property type="entry name" value="ISOCHORISMATASE-LIKE DOMAIN-CONTAINING PROTEIN"/>
    <property type="match status" value="1"/>
</dbReference>
<sequence length="254" mass="27780">ITNVNILNRLGSTVLIELQVRRTGVQPTGPLDDQRAKAIVGASDVSKPSVTFLTLAIPERNAREDEQRGKAKSFPCSPVLIAKLRSTDREKADGHVCWIQHTAQPDAPWARFGEFAAGWGRRLDEVLRPGEAGHALYPELECAAGDEYVRKTRFSAFIQGSSDLHERLAARGVDTVIVTGTVTNVCCESTARDAMMLDYKVHFVADANAARTDEEHNTTLANMLLWFADVRSTQELMTLIEAAPVSHVVSGRGA</sequence>
<evidence type="ECO:0000313" key="4">
    <source>
        <dbReference type="Proteomes" id="UP000245712"/>
    </source>
</evidence>
<dbReference type="InterPro" id="IPR000868">
    <property type="entry name" value="Isochorismatase-like_dom"/>
</dbReference>
<dbReference type="GO" id="GO:0016787">
    <property type="term" value="F:hydrolase activity"/>
    <property type="evidence" value="ECO:0007669"/>
    <property type="project" value="UniProtKB-KW"/>
</dbReference>
<dbReference type="Pfam" id="PF00857">
    <property type="entry name" value="Isochorismatase"/>
    <property type="match status" value="1"/>
</dbReference>
<dbReference type="Gene3D" id="3.40.50.850">
    <property type="entry name" value="Isochorismatase-like"/>
    <property type="match status" value="1"/>
</dbReference>
<dbReference type="InterPro" id="IPR036380">
    <property type="entry name" value="Isochorismatase-like_sf"/>
</dbReference>
<dbReference type="Proteomes" id="UP000245712">
    <property type="component" value="Unassembled WGS sequence"/>
</dbReference>
<accession>A0ABX5K731</accession>
<proteinExistence type="predicted"/>
<reference evidence="3 4" key="1">
    <citation type="submission" date="2018-05" db="EMBL/GenBank/DDBJ databases">
        <title>Genomic Encyclopedia of Type Strains, Phase IV (KMG-V): Genome sequencing to study the core and pangenomes of soil and plant-associated prokaryotes.</title>
        <authorList>
            <person name="Whitman W."/>
        </authorList>
    </citation>
    <scope>NUCLEOTIDE SEQUENCE [LARGE SCALE GENOMIC DNA]</scope>
    <source>
        <strain evidence="3 4">SCZa-39</strain>
    </source>
</reference>
<gene>
    <name evidence="3" type="ORF">C7402_14163</name>
</gene>
<keyword evidence="4" id="KW-1185">Reference proteome</keyword>
<dbReference type="SUPFAM" id="SSF52499">
    <property type="entry name" value="Isochorismatase-like hydrolases"/>
    <property type="match status" value="1"/>
</dbReference>
<feature type="domain" description="Isochorismatase-like" evidence="2">
    <location>
        <begin position="91"/>
        <end position="235"/>
    </location>
</feature>
<dbReference type="RefSeq" id="WP_165842128.1">
    <property type="nucleotide sequence ID" value="NZ_QEOB01000041.1"/>
</dbReference>
<name>A0ABX5K731_9BURK</name>
<comment type="caution">
    <text evidence="3">The sequence shown here is derived from an EMBL/GenBank/DDBJ whole genome shotgun (WGS) entry which is preliminary data.</text>
</comment>
<dbReference type="EMBL" id="QEOB01000041">
    <property type="protein sequence ID" value="PVX61351.1"/>
    <property type="molecule type" value="Genomic_DNA"/>
</dbReference>
<dbReference type="CDD" id="cd00431">
    <property type="entry name" value="cysteine_hydrolases"/>
    <property type="match status" value="1"/>
</dbReference>
<dbReference type="InterPro" id="IPR050272">
    <property type="entry name" value="Isochorismatase-like_hydrls"/>
</dbReference>
<evidence type="ECO:0000259" key="2">
    <source>
        <dbReference type="Pfam" id="PF00857"/>
    </source>
</evidence>
<evidence type="ECO:0000256" key="1">
    <source>
        <dbReference type="ARBA" id="ARBA00022801"/>
    </source>
</evidence>
<organism evidence="3 4">
    <name type="scientific">Paraburkholderia unamae</name>
    <dbReference type="NCBI Taxonomy" id="219649"/>
    <lineage>
        <taxon>Bacteria</taxon>
        <taxon>Pseudomonadati</taxon>
        <taxon>Pseudomonadota</taxon>
        <taxon>Betaproteobacteria</taxon>
        <taxon>Burkholderiales</taxon>
        <taxon>Burkholderiaceae</taxon>
        <taxon>Paraburkholderia</taxon>
    </lineage>
</organism>
<feature type="non-terminal residue" evidence="3">
    <location>
        <position position="1"/>
    </location>
</feature>
<evidence type="ECO:0000313" key="3">
    <source>
        <dbReference type="EMBL" id="PVX61351.1"/>
    </source>
</evidence>
<dbReference type="PANTHER" id="PTHR43540">
    <property type="entry name" value="PEROXYUREIDOACRYLATE/UREIDOACRYLATE AMIDOHYDROLASE-RELATED"/>
    <property type="match status" value="1"/>
</dbReference>
<protein>
    <submittedName>
        <fullName evidence="3">Isochorismate hydrolase</fullName>
    </submittedName>
</protein>